<dbReference type="KEGG" id="fbl:Fbal_1630"/>
<dbReference type="RefSeq" id="WP_013345140.1">
    <property type="nucleotide sequence ID" value="NC_014541.1"/>
</dbReference>
<feature type="binding site" evidence="4">
    <location>
        <position position="26"/>
    </location>
    <ligand>
        <name>S-adenosyl-L-methionine</name>
        <dbReference type="ChEBI" id="CHEBI:59789"/>
    </ligand>
</feature>
<dbReference type="HAMAP" id="MF_02057">
    <property type="entry name" value="tRNA_methyltr_CmoM"/>
    <property type="match status" value="1"/>
</dbReference>
<dbReference type="Proteomes" id="UP000006683">
    <property type="component" value="Chromosome"/>
</dbReference>
<evidence type="ECO:0000256" key="2">
    <source>
        <dbReference type="ARBA" id="ARBA00022679"/>
    </source>
</evidence>
<dbReference type="GeneID" id="67181839"/>
<comment type="catalytic activity">
    <reaction evidence="4">
        <text>5-carboxymethoxyuridine(34) in tRNA + S-adenosyl-L-methionine = 5-methoxycarbonylmethoxyuridine(34) in tRNA + S-adenosyl-L-homocysteine</text>
        <dbReference type="Rhea" id="RHEA:54080"/>
        <dbReference type="Rhea" id="RHEA-COMP:13383"/>
        <dbReference type="Rhea" id="RHEA-COMP:13781"/>
        <dbReference type="ChEBI" id="CHEBI:57856"/>
        <dbReference type="ChEBI" id="CHEBI:59789"/>
        <dbReference type="ChEBI" id="CHEBI:136879"/>
        <dbReference type="ChEBI" id="CHEBI:138053"/>
    </reaction>
</comment>
<organism evidence="6 7">
    <name type="scientific">Ferrimonas balearica (strain DSM 9799 / CCM 4581 / KCTC 23876 / PAT)</name>
    <dbReference type="NCBI Taxonomy" id="550540"/>
    <lineage>
        <taxon>Bacteria</taxon>
        <taxon>Pseudomonadati</taxon>
        <taxon>Pseudomonadota</taxon>
        <taxon>Gammaproteobacteria</taxon>
        <taxon>Alteromonadales</taxon>
        <taxon>Ferrimonadaceae</taxon>
        <taxon>Ferrimonas</taxon>
    </lineage>
</organism>
<dbReference type="PANTHER" id="PTHR43464">
    <property type="entry name" value="METHYLTRANSFERASE"/>
    <property type="match status" value="1"/>
</dbReference>
<comment type="function">
    <text evidence="4">Catalyzes the methylation of 5-carboxymethoxyuridine (cmo5U) to form 5-methoxycarbonylmethoxyuridine (mcmo5U) at position 34 in tRNAs.</text>
</comment>
<dbReference type="InterPro" id="IPR033664">
    <property type="entry name" value="Cmo5U_methylTrfase"/>
</dbReference>
<dbReference type="CDD" id="cd02440">
    <property type="entry name" value="AdoMet_MTases"/>
    <property type="match status" value="1"/>
</dbReference>
<dbReference type="Gene3D" id="3.40.50.150">
    <property type="entry name" value="Vaccinia Virus protein VP39"/>
    <property type="match status" value="1"/>
</dbReference>
<dbReference type="InterPro" id="IPR029063">
    <property type="entry name" value="SAM-dependent_MTases_sf"/>
</dbReference>
<dbReference type="GO" id="GO:0032259">
    <property type="term" value="P:methylation"/>
    <property type="evidence" value="ECO:0007669"/>
    <property type="project" value="UniProtKB-KW"/>
</dbReference>
<name>E1SQN6_FERBD</name>
<evidence type="ECO:0000259" key="5">
    <source>
        <dbReference type="Pfam" id="PF08241"/>
    </source>
</evidence>
<evidence type="ECO:0000256" key="1">
    <source>
        <dbReference type="ARBA" id="ARBA00022603"/>
    </source>
</evidence>
<dbReference type="InterPro" id="IPR013216">
    <property type="entry name" value="Methyltransf_11"/>
</dbReference>
<keyword evidence="4" id="KW-0819">tRNA processing</keyword>
<feature type="binding site" evidence="4">
    <location>
        <position position="73"/>
    </location>
    <ligand>
        <name>S-adenosyl-L-methionine</name>
        <dbReference type="ChEBI" id="CHEBI:59789"/>
    </ligand>
</feature>
<dbReference type="EC" id="2.1.1.-" evidence="4"/>
<dbReference type="STRING" id="550540.Fbal_1630"/>
<evidence type="ECO:0000313" key="7">
    <source>
        <dbReference type="Proteomes" id="UP000006683"/>
    </source>
</evidence>
<dbReference type="EMBL" id="CP002209">
    <property type="protein sequence ID" value="ADN75834.1"/>
    <property type="molecule type" value="Genomic_DNA"/>
</dbReference>
<evidence type="ECO:0000256" key="3">
    <source>
        <dbReference type="ARBA" id="ARBA00022691"/>
    </source>
</evidence>
<dbReference type="HOGENOM" id="CLU_061533_0_1_6"/>
<feature type="binding site" evidence="4">
    <location>
        <begin position="52"/>
        <end position="53"/>
    </location>
    <ligand>
        <name>S-adenosyl-L-methionine</name>
        <dbReference type="ChEBI" id="CHEBI:59789"/>
    </ligand>
</feature>
<dbReference type="Pfam" id="PF08241">
    <property type="entry name" value="Methyltransf_11"/>
    <property type="match status" value="1"/>
</dbReference>
<evidence type="ECO:0000313" key="6">
    <source>
        <dbReference type="EMBL" id="ADN75834.1"/>
    </source>
</evidence>
<comment type="similarity">
    <text evidence="4">Belongs to the class I-like SAM-binding methyltransferase superfamily. CmoM family.</text>
</comment>
<keyword evidence="3 4" id="KW-0949">S-adenosyl-L-methionine</keyword>
<dbReference type="SUPFAM" id="SSF53335">
    <property type="entry name" value="S-adenosyl-L-methionine-dependent methyltransferases"/>
    <property type="match status" value="1"/>
</dbReference>
<proteinExistence type="inferred from homology"/>
<dbReference type="eggNOG" id="COG2227">
    <property type="taxonomic scope" value="Bacteria"/>
</dbReference>
<sequence>MNDTNFDGRARKFADNIYGTSKGQVREAVLWHQLQHRFLPRLGENARVLDAGGGQGQMARRVAAAGYPVLLNDLSAEMLSMARQRADEAGLASRFQYQQGAIQQLPQQIAHPYQGVVCHAVLEWASDPQAVLAALAQCLAPGGVLSLAFFNHLGAEFHNLVAGNFDNLGEAMTNRKTRRVRMVPHSPLRNEQVIDWLEALGLQVEHQCGVRVIHDYLRDKSLQQSQLERLIELELAYCERVPYRDIGRYTHLLVSKPEQN</sequence>
<dbReference type="GO" id="GO:0006400">
    <property type="term" value="P:tRNA modification"/>
    <property type="evidence" value="ECO:0007669"/>
    <property type="project" value="UniProtKB-UniRule"/>
</dbReference>
<feature type="domain" description="Methyltransferase type 11" evidence="5">
    <location>
        <begin position="49"/>
        <end position="146"/>
    </location>
</feature>
<protein>
    <recommendedName>
        <fullName evidence="4">tRNA 5-carboxymethoxyuridine methyltransferase</fullName>
        <ecNumber evidence="4">2.1.1.-</ecNumber>
    </recommendedName>
    <alternativeName>
        <fullName evidence="4">cmo5U methyltransferase</fullName>
    </alternativeName>
</protein>
<accession>E1SQN6</accession>
<dbReference type="GO" id="GO:0008757">
    <property type="term" value="F:S-adenosylmethionine-dependent methyltransferase activity"/>
    <property type="evidence" value="ECO:0007669"/>
    <property type="project" value="InterPro"/>
</dbReference>
<dbReference type="OrthoDB" id="4697647at2"/>
<dbReference type="GO" id="GO:0097697">
    <property type="term" value="F:tRNA (5-carboxymethoxyuridine(34)-5-O)-methyltransferase activity"/>
    <property type="evidence" value="ECO:0007669"/>
    <property type="project" value="UniProtKB-UniRule"/>
</dbReference>
<dbReference type="PANTHER" id="PTHR43464:SF19">
    <property type="entry name" value="UBIQUINONE BIOSYNTHESIS O-METHYLTRANSFERASE, MITOCHONDRIAL"/>
    <property type="match status" value="1"/>
</dbReference>
<evidence type="ECO:0000256" key="4">
    <source>
        <dbReference type="HAMAP-Rule" id="MF_02057"/>
    </source>
</evidence>
<comment type="caution">
    <text evidence="4">Lacks conserved residue(s) required for the propagation of feature annotation.</text>
</comment>
<keyword evidence="2 4" id="KW-0808">Transferase</keyword>
<gene>
    <name evidence="4" type="primary">cmoM</name>
    <name evidence="6" type="ordered locus">Fbal_1630</name>
</gene>
<reference evidence="6 7" key="1">
    <citation type="journal article" date="2010" name="Stand. Genomic Sci.">
        <title>Complete genome sequence of Ferrimonas balearica type strain (PAT).</title>
        <authorList>
            <person name="Nolan M."/>
            <person name="Sikorski J."/>
            <person name="Davenport K."/>
            <person name="Lucas S."/>
            <person name="Glavina Del Rio T."/>
            <person name="Tice H."/>
            <person name="Cheng J."/>
            <person name="Goodwin L."/>
            <person name="Pitluck S."/>
            <person name="Liolios K."/>
            <person name="Ivanova N."/>
            <person name="Mavromatis K."/>
            <person name="Ovchinnikova G."/>
            <person name="Pati A."/>
            <person name="Chen A."/>
            <person name="Palaniappan K."/>
            <person name="Land M."/>
            <person name="Hauser L."/>
            <person name="Chang Y."/>
            <person name="Jeffries C."/>
            <person name="Tapia R."/>
            <person name="Brettin T."/>
            <person name="Detter J."/>
            <person name="Han C."/>
            <person name="Yasawong M."/>
            <person name="Rohde M."/>
            <person name="Tindall B."/>
            <person name="Goker M."/>
            <person name="Woyke T."/>
            <person name="Bristow J."/>
            <person name="Eisen J."/>
            <person name="Markowitz V."/>
            <person name="Hugenholtz P."/>
            <person name="Kyrpides N."/>
            <person name="Klenk H."/>
            <person name="Lapidus A."/>
        </authorList>
    </citation>
    <scope>NUCLEOTIDE SEQUENCE [LARGE SCALE GENOMIC DNA]</scope>
    <source>
        <strain evidence="7">DSM 9799 / CCM 4581 / KCTC 23876 / PAT</strain>
    </source>
</reference>
<feature type="binding site" evidence="4">
    <location>
        <position position="119"/>
    </location>
    <ligand>
        <name>S-adenosyl-L-methionine</name>
        <dbReference type="ChEBI" id="CHEBI:59789"/>
    </ligand>
</feature>
<keyword evidence="1 4" id="KW-0489">Methyltransferase</keyword>
<keyword evidence="7" id="KW-1185">Reference proteome</keyword>
<dbReference type="AlphaFoldDB" id="E1SQN6"/>